<protein>
    <recommendedName>
        <fullName evidence="3">Carboxypeptidase-like regulatory domain-containing protein</fullName>
    </recommendedName>
</protein>
<evidence type="ECO:0000313" key="2">
    <source>
        <dbReference type="Proteomes" id="UP000182057"/>
    </source>
</evidence>
<accession>A0A1D3UBE1</accession>
<dbReference type="Proteomes" id="UP000182057">
    <property type="component" value="Unassembled WGS sequence"/>
</dbReference>
<proteinExistence type="predicted"/>
<dbReference type="Gene3D" id="2.60.40.1120">
    <property type="entry name" value="Carboxypeptidase-like, regulatory domain"/>
    <property type="match status" value="1"/>
</dbReference>
<dbReference type="EMBL" id="FMMM01000001">
    <property type="protein sequence ID" value="SCQ17464.1"/>
    <property type="molecule type" value="Genomic_DNA"/>
</dbReference>
<evidence type="ECO:0008006" key="3">
    <source>
        <dbReference type="Google" id="ProtNLM"/>
    </source>
</evidence>
<dbReference type="SUPFAM" id="SSF49464">
    <property type="entry name" value="Carboxypeptidase regulatory domain-like"/>
    <property type="match status" value="1"/>
</dbReference>
<dbReference type="Pfam" id="PF13715">
    <property type="entry name" value="CarbopepD_reg_2"/>
    <property type="match status" value="1"/>
</dbReference>
<sequence length="421" mass="48952">MGIMKTNAFIRFILWSAFFVAGGVSLFAQEFKNNYITVNGVVKDKQTNKKLVSVNVSIPQTNIGTVTNADGYFSIKVKDSLQAKNLEFSHIGYANMLYPLTKKDVEKAEIFLIPNTNVLAEVTVMGGDARRIVEEAIDKIAMNYPVKENLLTGFYREVIQKRKRYINISEAVVQIFKTPYAFGFEYDRVRIFKGRKLLSQRAGDTLVVKLEGGPNMSLYIDLIKNKELLLDKAEMENYSFRFGEPVMIDNRPHHQVNFQPRLLLPYALYFGSLYIDKETMAITRAEFNLSMDDRSKATRAMLRKKPFGLRFKPEQMTFLIAYKQHDGRSYLNYVRNEVRFKCDWKRRLFSTSYTVFSEMVVTDRKEDDFSRISYKESFKSGHSLSDKVGNFYDEDFWRGYNIIEPTESLENAVNKLKKQYK</sequence>
<name>A0A1D3UBE1_TANFO</name>
<organism evidence="1 2">
    <name type="scientific">Tannerella forsythia</name>
    <name type="common">Bacteroides forsythus</name>
    <dbReference type="NCBI Taxonomy" id="28112"/>
    <lineage>
        <taxon>Bacteria</taxon>
        <taxon>Pseudomonadati</taxon>
        <taxon>Bacteroidota</taxon>
        <taxon>Bacteroidia</taxon>
        <taxon>Bacteroidales</taxon>
        <taxon>Tannerellaceae</taxon>
        <taxon>Tannerella</taxon>
    </lineage>
</organism>
<dbReference type="InterPro" id="IPR008969">
    <property type="entry name" value="CarboxyPept-like_regulatory"/>
</dbReference>
<reference evidence="1 2" key="1">
    <citation type="submission" date="2016-09" db="EMBL/GenBank/DDBJ databases">
        <authorList>
            <person name="Capua I."/>
            <person name="De Benedictis P."/>
            <person name="Joannis T."/>
            <person name="Lombin L.H."/>
            <person name="Cattoli G."/>
        </authorList>
    </citation>
    <scope>NUCLEOTIDE SEQUENCE [LARGE SCALE GENOMIC DNA]</scope>
    <source>
        <strain evidence="1 2">UB20</strain>
    </source>
</reference>
<gene>
    <name evidence="1" type="ORF">TFUB20_00017</name>
</gene>
<dbReference type="AlphaFoldDB" id="A0A1D3UBE1"/>
<evidence type="ECO:0000313" key="1">
    <source>
        <dbReference type="EMBL" id="SCQ17464.1"/>
    </source>
</evidence>